<dbReference type="Pfam" id="PF08279">
    <property type="entry name" value="HTH_11"/>
    <property type="match status" value="1"/>
</dbReference>
<dbReference type="PROSITE" id="PS51372">
    <property type="entry name" value="PRD_2"/>
    <property type="match status" value="1"/>
</dbReference>
<evidence type="ECO:0000259" key="7">
    <source>
        <dbReference type="PROSITE" id="PS51099"/>
    </source>
</evidence>
<dbReference type="InterPro" id="IPR050661">
    <property type="entry name" value="BglG_antiterminators"/>
</dbReference>
<keyword evidence="4" id="KW-0238">DNA-binding</keyword>
<comment type="caution">
    <text evidence="9">The sequence shown here is derived from an EMBL/GenBank/DDBJ whole genome shotgun (WGS) entry which is preliminary data.</text>
</comment>
<dbReference type="PROSITE" id="PS51094">
    <property type="entry name" value="PTS_EIIA_TYPE_2"/>
    <property type="match status" value="1"/>
</dbReference>
<sequence length="694" mass="80063">MNKRLFSLIDDLETSITTLAILAAKYKVSERTIRKDIIEVNELIKKYQTENIGMIHLDRGGKVVVPLKYSSDVLKNAFTGDYYSYRLSPQERADIAASIIINTNGFITLSVIADYLCVSRVTIINDLDIIRERLQEKQLTLISQPNKGLHVDGCEKNKREFLVKIGRVRPVFVRNNKINQTAGTESLESMLRQIVNGEEHTHQLFFSDRSFEKTIDCITVIVNRVYHGENIEINDFTHNEYYQLAKDILHYTSQYYHIDIAENEVIFLANFFQMQRFIRQKKRTIDSVKIQLLTRQFIEKISNELDINLNSDFEFLENLSNHLESTLSKPENGNEEITLLQEVYNRHANIVETVKNNIDIFNNYAGRYLTKIEMGYVIIHVCAAIERHCNSEKYFRVIVSCHAGIGTSKLLLEKLKEHFNFYVVAIVSAHDMKKINETQADFVISTIPLKDCLLPFVVVSPIITDEDYVRIGNQINKINISELKTSTFDGKQLSIQGIMEVIEPVLYETVPHEVSTIMKKIRKAIKYYIRQDELSEKESFMPELHHLLPYTHIVIDAECNSWQEAIQISSNILLKRNYITQEYINSMIKNISDFGPYIIVAPGLALPHSKPDFGSKKLGMQFTRLKNPISFGDEILEPVEFICTLSPVDSNTHLKAFFNLVNMLKTPSFKRAMHNANTSQEVADIILEYEYGLW</sequence>
<dbReference type="CDD" id="cd00211">
    <property type="entry name" value="PTS_IIA_fru"/>
    <property type="match status" value="1"/>
</dbReference>
<keyword evidence="1" id="KW-0808">Transferase</keyword>
<name>A0ABT9YB65_9FIRM</name>
<dbReference type="InterPro" id="IPR013196">
    <property type="entry name" value="HTH_11"/>
</dbReference>
<dbReference type="PROSITE" id="PS51099">
    <property type="entry name" value="PTS_EIIB_TYPE_2"/>
    <property type="match status" value="1"/>
</dbReference>
<feature type="domain" description="PTS EIIA type-2" evidence="6">
    <location>
        <begin position="546"/>
        <end position="689"/>
    </location>
</feature>
<dbReference type="PANTHER" id="PTHR30185">
    <property type="entry name" value="CRYPTIC BETA-GLUCOSIDE BGL OPERON ANTITERMINATOR"/>
    <property type="match status" value="1"/>
</dbReference>
<dbReference type="Gene3D" id="3.40.50.2300">
    <property type="match status" value="1"/>
</dbReference>
<organism evidence="9 10">
    <name type="scientific">Pectinatus haikarae</name>
    <dbReference type="NCBI Taxonomy" id="349096"/>
    <lineage>
        <taxon>Bacteria</taxon>
        <taxon>Bacillati</taxon>
        <taxon>Bacillota</taxon>
        <taxon>Negativicutes</taxon>
        <taxon>Selenomonadales</taxon>
        <taxon>Selenomonadaceae</taxon>
        <taxon>Pectinatus</taxon>
    </lineage>
</organism>
<feature type="domain" description="PTS EIIB type-2" evidence="7">
    <location>
        <begin position="395"/>
        <end position="483"/>
    </location>
</feature>
<evidence type="ECO:0000256" key="5">
    <source>
        <dbReference type="ARBA" id="ARBA00023163"/>
    </source>
</evidence>
<evidence type="ECO:0000256" key="3">
    <source>
        <dbReference type="ARBA" id="ARBA00023015"/>
    </source>
</evidence>
<dbReference type="PROSITE" id="PS00894">
    <property type="entry name" value="HTH_DEOR_1"/>
    <property type="match status" value="1"/>
</dbReference>
<evidence type="ECO:0000313" key="9">
    <source>
        <dbReference type="EMBL" id="MDQ0205084.1"/>
    </source>
</evidence>
<evidence type="ECO:0000259" key="6">
    <source>
        <dbReference type="PROSITE" id="PS51094"/>
    </source>
</evidence>
<gene>
    <name evidence="9" type="ORF">J2S01_002822</name>
</gene>
<dbReference type="SUPFAM" id="SSF52794">
    <property type="entry name" value="PTS system IIB component-like"/>
    <property type="match status" value="1"/>
</dbReference>
<dbReference type="SUPFAM" id="SSF55804">
    <property type="entry name" value="Phoshotransferase/anion transport protein"/>
    <property type="match status" value="1"/>
</dbReference>
<dbReference type="Gene3D" id="3.40.930.10">
    <property type="entry name" value="Mannitol-specific EII, Chain A"/>
    <property type="match status" value="1"/>
</dbReference>
<evidence type="ECO:0000256" key="2">
    <source>
        <dbReference type="ARBA" id="ARBA00022737"/>
    </source>
</evidence>
<evidence type="ECO:0000313" key="10">
    <source>
        <dbReference type="Proteomes" id="UP001239167"/>
    </source>
</evidence>
<dbReference type="InterPro" id="IPR036095">
    <property type="entry name" value="PTS_EIIB-like_sf"/>
</dbReference>
<evidence type="ECO:0000259" key="8">
    <source>
        <dbReference type="PROSITE" id="PS51372"/>
    </source>
</evidence>
<dbReference type="Pfam" id="PF00874">
    <property type="entry name" value="PRD"/>
    <property type="match status" value="2"/>
</dbReference>
<dbReference type="RefSeq" id="WP_307225323.1">
    <property type="nucleotide sequence ID" value="NZ_CP116940.1"/>
</dbReference>
<dbReference type="InterPro" id="IPR016152">
    <property type="entry name" value="PTrfase/Anion_transptr"/>
</dbReference>
<dbReference type="EMBL" id="JAUSUE010000028">
    <property type="protein sequence ID" value="MDQ0205084.1"/>
    <property type="molecule type" value="Genomic_DNA"/>
</dbReference>
<accession>A0ABT9YB65</accession>
<keyword evidence="5" id="KW-0804">Transcription</keyword>
<evidence type="ECO:0000256" key="1">
    <source>
        <dbReference type="ARBA" id="ARBA00022679"/>
    </source>
</evidence>
<dbReference type="SUPFAM" id="SSF63520">
    <property type="entry name" value="PTS-regulatory domain, PRD"/>
    <property type="match status" value="2"/>
</dbReference>
<feature type="domain" description="PRD" evidence="8">
    <location>
        <begin position="285"/>
        <end position="391"/>
    </location>
</feature>
<dbReference type="InterPro" id="IPR011608">
    <property type="entry name" value="PRD"/>
</dbReference>
<dbReference type="Pfam" id="PF00359">
    <property type="entry name" value="PTS_EIIA_2"/>
    <property type="match status" value="1"/>
</dbReference>
<keyword evidence="3" id="KW-0805">Transcription regulation</keyword>
<evidence type="ECO:0000256" key="4">
    <source>
        <dbReference type="ARBA" id="ARBA00023125"/>
    </source>
</evidence>
<protein>
    <submittedName>
        <fullName evidence="9">Transcriptional antiterminator/mannitol/fructose-specific phosphotransferase system IIA component (Ntr-type)</fullName>
    </submittedName>
</protein>
<dbReference type="Gene3D" id="1.10.1790.10">
    <property type="entry name" value="PRD domain"/>
    <property type="match status" value="2"/>
</dbReference>
<dbReference type="CDD" id="cd05568">
    <property type="entry name" value="PTS_IIB_bgl_like"/>
    <property type="match status" value="1"/>
</dbReference>
<dbReference type="InterPro" id="IPR002178">
    <property type="entry name" value="PTS_EIIA_type-2_dom"/>
</dbReference>
<proteinExistence type="predicted"/>
<keyword evidence="2" id="KW-0677">Repeat</keyword>
<dbReference type="Proteomes" id="UP001239167">
    <property type="component" value="Unassembled WGS sequence"/>
</dbReference>
<dbReference type="InterPro" id="IPR013011">
    <property type="entry name" value="PTS_EIIB_2"/>
</dbReference>
<dbReference type="InterPro" id="IPR036634">
    <property type="entry name" value="PRD_sf"/>
</dbReference>
<dbReference type="InterPro" id="IPR018356">
    <property type="entry name" value="Tscrpt_reg_HTH_DeoR_CS"/>
</dbReference>
<keyword evidence="10" id="KW-1185">Reference proteome</keyword>
<dbReference type="PANTHER" id="PTHR30185:SF18">
    <property type="entry name" value="TRANSCRIPTIONAL REGULATOR MTLR"/>
    <property type="match status" value="1"/>
</dbReference>
<reference evidence="9 10" key="1">
    <citation type="submission" date="2023-07" db="EMBL/GenBank/DDBJ databases">
        <title>Genomic Encyclopedia of Type Strains, Phase IV (KMG-IV): sequencing the most valuable type-strain genomes for metagenomic binning, comparative biology and taxonomic classification.</title>
        <authorList>
            <person name="Goeker M."/>
        </authorList>
    </citation>
    <scope>NUCLEOTIDE SEQUENCE [LARGE SCALE GENOMIC DNA]</scope>
    <source>
        <strain evidence="9 10">DSM 16980</strain>
    </source>
</reference>